<dbReference type="EMBL" id="BRXY01000405">
    <property type="protein sequence ID" value="GMH92769.1"/>
    <property type="molecule type" value="Genomic_DNA"/>
</dbReference>
<proteinExistence type="predicted"/>
<dbReference type="Proteomes" id="UP001165085">
    <property type="component" value="Unassembled WGS sequence"/>
</dbReference>
<evidence type="ECO:0000313" key="3">
    <source>
        <dbReference type="Proteomes" id="UP001165085"/>
    </source>
</evidence>
<feature type="region of interest" description="Disordered" evidence="1">
    <location>
        <begin position="96"/>
        <end position="141"/>
    </location>
</feature>
<comment type="caution">
    <text evidence="2">The sequence shown here is derived from an EMBL/GenBank/DDBJ whole genome shotgun (WGS) entry which is preliminary data.</text>
</comment>
<evidence type="ECO:0000256" key="1">
    <source>
        <dbReference type="SAM" id="MobiDB-lite"/>
    </source>
</evidence>
<protein>
    <submittedName>
        <fullName evidence="2">Uncharacterized protein</fullName>
    </submittedName>
</protein>
<reference evidence="3" key="1">
    <citation type="journal article" date="2023" name="Commun. Biol.">
        <title>Genome analysis of Parmales, the sister group of diatoms, reveals the evolutionary specialization of diatoms from phago-mixotrophs to photoautotrophs.</title>
        <authorList>
            <person name="Ban H."/>
            <person name="Sato S."/>
            <person name="Yoshikawa S."/>
            <person name="Yamada K."/>
            <person name="Nakamura Y."/>
            <person name="Ichinomiya M."/>
            <person name="Sato N."/>
            <person name="Blanc-Mathieu R."/>
            <person name="Endo H."/>
            <person name="Kuwata A."/>
            <person name="Ogata H."/>
        </authorList>
    </citation>
    <scope>NUCLEOTIDE SEQUENCE [LARGE SCALE GENOMIC DNA]</scope>
    <source>
        <strain evidence="3">NIES 3701</strain>
    </source>
</reference>
<dbReference type="OrthoDB" id="198153at2759"/>
<organism evidence="2 3">
    <name type="scientific">Triparma strigata</name>
    <dbReference type="NCBI Taxonomy" id="1606541"/>
    <lineage>
        <taxon>Eukaryota</taxon>
        <taxon>Sar</taxon>
        <taxon>Stramenopiles</taxon>
        <taxon>Ochrophyta</taxon>
        <taxon>Bolidophyceae</taxon>
        <taxon>Parmales</taxon>
        <taxon>Triparmaceae</taxon>
        <taxon>Triparma</taxon>
    </lineage>
</organism>
<accession>A0A9W7BSI7</accession>
<dbReference type="AlphaFoldDB" id="A0A9W7BSI7"/>
<gene>
    <name evidence="2" type="ORF">TrST_g5197</name>
</gene>
<name>A0A9W7BSI7_9STRA</name>
<evidence type="ECO:0000313" key="2">
    <source>
        <dbReference type="EMBL" id="GMH92769.1"/>
    </source>
</evidence>
<sequence length="261" mass="29473">MDEITSTTISARVTRNDEFADTFKDPFSRKFAKTDRAALTADDEQKHAQFSTWAAWKTRAESLNPKLDLDRLQHFQNKHTKKSYFELSPVTLTPHAGGLSGLSKNRTIRSDPVPSHKLPPENDPNNPTSKPRPIPGYSGHRQGQICRELVRSISANGEEEVLRQDLTLNSSAAIKVGYDFSTYAPRAWGSSTSQSFLADSARLARRPKFQFTEKAFRRSSSDFVKHGMLSLKFARAKNNESVLMKRKDDNRFGSSNPSNWH</sequence>
<keyword evidence="3" id="KW-1185">Reference proteome</keyword>